<dbReference type="Pfam" id="PF13692">
    <property type="entry name" value="Glyco_trans_1_4"/>
    <property type="match status" value="1"/>
</dbReference>
<evidence type="ECO:0000313" key="1">
    <source>
        <dbReference type="EMBL" id="RRK34556.1"/>
    </source>
</evidence>
<reference evidence="1" key="1">
    <citation type="submission" date="2018-10" db="EMBL/GenBank/DDBJ databases">
        <title>Schaedlerella arabinophila gen. nov. sp. nov., isolated from the mouse intestinal tract and comparative analysis with the genome of the closely related altered Schaedler flora strain ASF502.</title>
        <authorList>
            <person name="Miyake S."/>
            <person name="Soh M."/>
            <person name="Seedorf H."/>
        </authorList>
    </citation>
    <scope>NUCLEOTIDE SEQUENCE [LARGE SCALE GENOMIC DNA]</scope>
    <source>
        <strain evidence="1">DSM 106076</strain>
    </source>
</reference>
<dbReference type="PANTHER" id="PTHR12526">
    <property type="entry name" value="GLYCOSYLTRANSFERASE"/>
    <property type="match status" value="1"/>
</dbReference>
<accession>A0A426DP68</accession>
<dbReference type="RefSeq" id="WP_125129664.1">
    <property type="nucleotide sequence ID" value="NZ_RHJS01000002.1"/>
</dbReference>
<name>A0A426DP68_9FIRM</name>
<dbReference type="EMBL" id="RHJS01000002">
    <property type="protein sequence ID" value="RRK34556.1"/>
    <property type="molecule type" value="Genomic_DNA"/>
</dbReference>
<dbReference type="SUPFAM" id="SSF53756">
    <property type="entry name" value="UDP-Glycosyltransferase/glycogen phosphorylase"/>
    <property type="match status" value="1"/>
</dbReference>
<sequence>MKILHIAAHMGAGAGKAISGMAISDRENKHRIILLDRPEKSDHIIRCRQSGIEVLICTEKEQIKREVSEANVVVVNWWHHPLTYKALTEISEIPARIVLWSHVNGLNYPVLKPEFAAGFDACMFTSEASFHNPDWKDADRAGIQEHSDLVYGMGDFQPQGFPAKQRYNITHKIRIGYVGSLDYAKLHPDFASWLKAAVECDKNIRFEIAGDLSQALSDDVEKMGISEYVQFLGFRTDIQELLPSWDIFIYLLNPFNFATTENALLEAMASGLPVVASDGAVERTIIEDGENGLFASDQNTFAQKIQELSENMELRKALGRKAREDMIEKYDSERNRFRFDAVINTVMNNPKKTHDFKTVVGEDALRWFLSGCSREDAERLEELSEYSKENSDWKEAVLSAGGFEGIYKGRSKGSVEQFSRYYPEDKRLKNLARIMKESQEAFI</sequence>
<dbReference type="CDD" id="cd03801">
    <property type="entry name" value="GT4_PimA-like"/>
    <property type="match status" value="1"/>
</dbReference>
<dbReference type="GO" id="GO:0016740">
    <property type="term" value="F:transferase activity"/>
    <property type="evidence" value="ECO:0007669"/>
    <property type="project" value="UniProtKB-KW"/>
</dbReference>
<comment type="caution">
    <text evidence="1">The sequence shown here is derived from an EMBL/GenBank/DDBJ whole genome shotgun (WGS) entry which is preliminary data.</text>
</comment>
<dbReference type="Proteomes" id="UP000274920">
    <property type="component" value="Unassembled WGS sequence"/>
</dbReference>
<dbReference type="Gene3D" id="3.40.50.2000">
    <property type="entry name" value="Glycogen Phosphorylase B"/>
    <property type="match status" value="1"/>
</dbReference>
<dbReference type="AlphaFoldDB" id="A0A426DP68"/>
<evidence type="ECO:0000313" key="2">
    <source>
        <dbReference type="Proteomes" id="UP000274920"/>
    </source>
</evidence>
<keyword evidence="1" id="KW-0808">Transferase</keyword>
<keyword evidence="2" id="KW-1185">Reference proteome</keyword>
<protein>
    <submittedName>
        <fullName evidence="1">Glycosyltransferase</fullName>
    </submittedName>
</protein>
<gene>
    <name evidence="1" type="ORF">EBB54_26865</name>
</gene>
<proteinExistence type="predicted"/>
<organism evidence="1 2">
    <name type="scientific">Schaedlerella arabinosiphila</name>
    <dbReference type="NCBI Taxonomy" id="2044587"/>
    <lineage>
        <taxon>Bacteria</taxon>
        <taxon>Bacillati</taxon>
        <taxon>Bacillota</taxon>
        <taxon>Clostridia</taxon>
        <taxon>Lachnospirales</taxon>
        <taxon>Lachnospiraceae</taxon>
        <taxon>Schaedlerella</taxon>
    </lineage>
</organism>